<name>A0A447GBB6_9MYCO</name>
<proteinExistence type="predicted"/>
<accession>A0A447GBB6</accession>
<dbReference type="AlphaFoldDB" id="A0A447GBB6"/>
<protein>
    <submittedName>
        <fullName evidence="1">Uncharacterized protein</fullName>
    </submittedName>
</protein>
<reference evidence="2" key="1">
    <citation type="submission" date="2018-02" db="EMBL/GenBank/DDBJ databases">
        <authorList>
            <person name="Seth-Smith MB H."/>
            <person name="Seth-Smith H."/>
        </authorList>
    </citation>
    <scope>NUCLEOTIDE SEQUENCE [LARGE SCALE GENOMIC DNA]</scope>
</reference>
<organism evidence="1 2">
    <name type="scientific">Mycobacterium basiliense</name>
    <dbReference type="NCBI Taxonomy" id="2094119"/>
    <lineage>
        <taxon>Bacteria</taxon>
        <taxon>Bacillati</taxon>
        <taxon>Actinomycetota</taxon>
        <taxon>Actinomycetes</taxon>
        <taxon>Mycobacteriales</taxon>
        <taxon>Mycobacteriaceae</taxon>
        <taxon>Mycobacterium</taxon>
    </lineage>
</organism>
<gene>
    <name evidence="1" type="ORF">MB901379_01314</name>
</gene>
<dbReference type="EMBL" id="LR130759">
    <property type="protein sequence ID" value="VDM87767.1"/>
    <property type="molecule type" value="Genomic_DNA"/>
</dbReference>
<dbReference type="KEGG" id="mbai:MB901379_01314"/>
<evidence type="ECO:0000313" key="2">
    <source>
        <dbReference type="Proteomes" id="UP000269998"/>
    </source>
</evidence>
<evidence type="ECO:0000313" key="1">
    <source>
        <dbReference type="EMBL" id="VDM87767.1"/>
    </source>
</evidence>
<sequence length="51" mass="6070">MICTTISATVGFYEYLANQRIRRSIIVTLCRLRYWPDFLKVSANRSVIWED</sequence>
<keyword evidence="2" id="KW-1185">Reference proteome</keyword>
<dbReference type="Proteomes" id="UP000269998">
    <property type="component" value="Chromosome"/>
</dbReference>